<dbReference type="PANTHER" id="PTHR31118:SF12">
    <property type="entry name" value="CYCLASE-LIKE PROTEIN 2"/>
    <property type="match status" value="1"/>
</dbReference>
<dbReference type="EMBL" id="FNOT01000012">
    <property type="protein sequence ID" value="SDY82945.1"/>
    <property type="molecule type" value="Genomic_DNA"/>
</dbReference>
<dbReference type="GO" id="GO:0004061">
    <property type="term" value="F:arylformamidase activity"/>
    <property type="evidence" value="ECO:0007669"/>
    <property type="project" value="InterPro"/>
</dbReference>
<protein>
    <submittedName>
        <fullName evidence="2">Kynurenine formamidase</fullName>
    </submittedName>
</protein>
<sequence length="284" mass="30505">MCTEHTGRVAQQHRDGTGAGFSRRTALVGGAAAAVTAALTGTARAEDRTTRGPNWGRRGLCDLTHPLTTSLPMFLPTETPSRRTAVTIEQNGYYQQEWRVFEHTGTHVDAPGHFTPGGRLAPELRIDELVTPAVVIDISTRAADDPDTVVTIDDVRAHEERHGRIPDDAAVLMDSGWGSRIGDPEAYRGADAAGTLHFPGFGPDTCEWLLAHRRIRSLGVDTLSLDPGVSTTFDTHLLLSGADRYGMENLAHLDRLPPTGATIAVGLIPFEEGSGGPARVFASW</sequence>
<evidence type="ECO:0000313" key="3">
    <source>
        <dbReference type="Proteomes" id="UP000198921"/>
    </source>
</evidence>
<dbReference type="GO" id="GO:0019441">
    <property type="term" value="P:L-tryptophan catabolic process to kynurenine"/>
    <property type="evidence" value="ECO:0007669"/>
    <property type="project" value="InterPro"/>
</dbReference>
<dbReference type="PROSITE" id="PS51318">
    <property type="entry name" value="TAT"/>
    <property type="match status" value="1"/>
</dbReference>
<organism evidence="2 3">
    <name type="scientific">Geodermatophilus africanus</name>
    <dbReference type="NCBI Taxonomy" id="1137993"/>
    <lineage>
        <taxon>Bacteria</taxon>
        <taxon>Bacillati</taxon>
        <taxon>Actinomycetota</taxon>
        <taxon>Actinomycetes</taxon>
        <taxon>Geodermatophilales</taxon>
        <taxon>Geodermatophilaceae</taxon>
        <taxon>Geodermatophilus</taxon>
    </lineage>
</organism>
<accession>A0A1H3N377</accession>
<gene>
    <name evidence="2" type="ORF">SAMN05660209_03823</name>
</gene>
<dbReference type="AlphaFoldDB" id="A0A1H3N377"/>
<dbReference type="InterPro" id="IPR037175">
    <property type="entry name" value="KFase_sf"/>
</dbReference>
<evidence type="ECO:0000256" key="1">
    <source>
        <dbReference type="SAM" id="MobiDB-lite"/>
    </source>
</evidence>
<dbReference type="Proteomes" id="UP000198921">
    <property type="component" value="Unassembled WGS sequence"/>
</dbReference>
<proteinExistence type="predicted"/>
<dbReference type="SUPFAM" id="SSF102198">
    <property type="entry name" value="Putative cyclase"/>
    <property type="match status" value="1"/>
</dbReference>
<dbReference type="OrthoDB" id="7067800at2"/>
<dbReference type="InterPro" id="IPR006311">
    <property type="entry name" value="TAT_signal"/>
</dbReference>
<name>A0A1H3N377_9ACTN</name>
<feature type="region of interest" description="Disordered" evidence="1">
    <location>
        <begin position="1"/>
        <end position="21"/>
    </location>
</feature>
<dbReference type="STRING" id="1137993.SAMN05660209_03823"/>
<dbReference type="InterPro" id="IPR007325">
    <property type="entry name" value="KFase/CYL"/>
</dbReference>
<dbReference type="Pfam" id="PF04199">
    <property type="entry name" value="Cyclase"/>
    <property type="match status" value="1"/>
</dbReference>
<dbReference type="Gene3D" id="3.50.30.50">
    <property type="entry name" value="Putative cyclase"/>
    <property type="match status" value="1"/>
</dbReference>
<keyword evidence="3" id="KW-1185">Reference proteome</keyword>
<reference evidence="3" key="1">
    <citation type="submission" date="2016-10" db="EMBL/GenBank/DDBJ databases">
        <authorList>
            <person name="Varghese N."/>
            <person name="Submissions S."/>
        </authorList>
    </citation>
    <scope>NUCLEOTIDE SEQUENCE [LARGE SCALE GENOMIC DNA]</scope>
    <source>
        <strain evidence="3">DSM 45422</strain>
    </source>
</reference>
<dbReference type="RefSeq" id="WP_091159749.1">
    <property type="nucleotide sequence ID" value="NZ_FNOT01000012.1"/>
</dbReference>
<evidence type="ECO:0000313" key="2">
    <source>
        <dbReference type="EMBL" id="SDY82945.1"/>
    </source>
</evidence>
<dbReference type="PANTHER" id="PTHR31118">
    <property type="entry name" value="CYCLASE-LIKE PROTEIN 2"/>
    <property type="match status" value="1"/>
</dbReference>